<dbReference type="PANTHER" id="PTHR37485">
    <property type="entry name" value="CELL DIVISION PROTEIN FTSB"/>
    <property type="match status" value="1"/>
</dbReference>
<keyword evidence="7" id="KW-0175">Coiled coil</keyword>
<dbReference type="Proteomes" id="UP000189733">
    <property type="component" value="Unassembled WGS sequence"/>
</dbReference>
<accession>A0A1T4W2R9</accession>
<dbReference type="GO" id="GO:0043093">
    <property type="term" value="P:FtsZ-dependent cytokinesis"/>
    <property type="evidence" value="ECO:0007669"/>
    <property type="project" value="TreeGrafter"/>
</dbReference>
<keyword evidence="1" id="KW-1003">Cell membrane</keyword>
<evidence type="ECO:0000256" key="6">
    <source>
        <dbReference type="ARBA" id="ARBA00023306"/>
    </source>
</evidence>
<organism evidence="8 9">
    <name type="scientific">Desulfobaculum bizertense DSM 18034</name>
    <dbReference type="NCBI Taxonomy" id="1121442"/>
    <lineage>
        <taxon>Bacteria</taxon>
        <taxon>Pseudomonadati</taxon>
        <taxon>Thermodesulfobacteriota</taxon>
        <taxon>Desulfovibrionia</taxon>
        <taxon>Desulfovibrionales</taxon>
        <taxon>Desulfovibrionaceae</taxon>
        <taxon>Desulfobaculum</taxon>
    </lineage>
</organism>
<proteinExistence type="predicted"/>
<dbReference type="OrthoDB" id="5471911at2"/>
<reference evidence="8 9" key="1">
    <citation type="submission" date="2017-02" db="EMBL/GenBank/DDBJ databases">
        <authorList>
            <person name="Peterson S.W."/>
        </authorList>
    </citation>
    <scope>NUCLEOTIDE SEQUENCE [LARGE SCALE GENOMIC DNA]</scope>
    <source>
        <strain evidence="8 9">DSM 18034</strain>
    </source>
</reference>
<protein>
    <submittedName>
        <fullName evidence="8">Cell division protein FtsB</fullName>
    </submittedName>
</protein>
<keyword evidence="9" id="KW-1185">Reference proteome</keyword>
<evidence type="ECO:0000256" key="3">
    <source>
        <dbReference type="ARBA" id="ARBA00022692"/>
    </source>
</evidence>
<keyword evidence="2 8" id="KW-0132">Cell division</keyword>
<evidence type="ECO:0000256" key="5">
    <source>
        <dbReference type="ARBA" id="ARBA00023136"/>
    </source>
</evidence>
<gene>
    <name evidence="8" type="ORF">SAMN02745702_01391</name>
</gene>
<keyword evidence="5" id="KW-0472">Membrane</keyword>
<dbReference type="RefSeq" id="WP_144012576.1">
    <property type="nucleotide sequence ID" value="NZ_FUYA01000004.1"/>
</dbReference>
<dbReference type="Pfam" id="PF04977">
    <property type="entry name" value="DivIC"/>
    <property type="match status" value="1"/>
</dbReference>
<dbReference type="GO" id="GO:0030428">
    <property type="term" value="C:cell septum"/>
    <property type="evidence" value="ECO:0007669"/>
    <property type="project" value="TreeGrafter"/>
</dbReference>
<evidence type="ECO:0000256" key="1">
    <source>
        <dbReference type="ARBA" id="ARBA00022475"/>
    </source>
</evidence>
<dbReference type="STRING" id="1121442.SAMN02745702_01391"/>
<dbReference type="InterPro" id="IPR023081">
    <property type="entry name" value="Cell_div_FtsB"/>
</dbReference>
<name>A0A1T4W2R9_9BACT</name>
<evidence type="ECO:0000256" key="2">
    <source>
        <dbReference type="ARBA" id="ARBA00022618"/>
    </source>
</evidence>
<dbReference type="EMBL" id="FUYA01000004">
    <property type="protein sequence ID" value="SKA71011.1"/>
    <property type="molecule type" value="Genomic_DNA"/>
</dbReference>
<evidence type="ECO:0000313" key="8">
    <source>
        <dbReference type="EMBL" id="SKA71011.1"/>
    </source>
</evidence>
<feature type="coiled-coil region" evidence="7">
    <location>
        <begin position="30"/>
        <end position="64"/>
    </location>
</feature>
<evidence type="ECO:0000256" key="4">
    <source>
        <dbReference type="ARBA" id="ARBA00022989"/>
    </source>
</evidence>
<keyword evidence="6" id="KW-0131">Cell cycle</keyword>
<evidence type="ECO:0000256" key="7">
    <source>
        <dbReference type="SAM" id="Coils"/>
    </source>
</evidence>
<keyword evidence="3" id="KW-0812">Transmembrane</keyword>
<sequence length="109" mass="12703">MKRIFLIFLVLLNLFLMFRLVMSDQGVFGYLELRKDSARMQQELDQTKVQAEDLSHEIRLLKSNRDYLMDIIRKRMNYLGHDEIVYVFSGPSEDVADQHTGAAPHAGQD</sequence>
<dbReference type="PANTHER" id="PTHR37485:SF1">
    <property type="entry name" value="CELL DIVISION PROTEIN FTSB"/>
    <property type="match status" value="1"/>
</dbReference>
<keyword evidence="4" id="KW-1133">Transmembrane helix</keyword>
<evidence type="ECO:0000313" key="9">
    <source>
        <dbReference type="Proteomes" id="UP000189733"/>
    </source>
</evidence>
<dbReference type="AlphaFoldDB" id="A0A1T4W2R9"/>
<dbReference type="InterPro" id="IPR007060">
    <property type="entry name" value="FtsL/DivIC"/>
</dbReference>